<comment type="caution">
    <text evidence="2">The sequence shown here is derived from an EMBL/GenBank/DDBJ whole genome shotgun (WGS) entry which is preliminary data.</text>
</comment>
<accession>A0A645DNL1</accession>
<dbReference type="EMBL" id="VSSQ01038012">
    <property type="protein sequence ID" value="MPM90869.1"/>
    <property type="molecule type" value="Genomic_DNA"/>
</dbReference>
<dbReference type="InterPro" id="IPR011089">
    <property type="entry name" value="GmrSD_C"/>
</dbReference>
<organism evidence="2">
    <name type="scientific">bioreactor metagenome</name>
    <dbReference type="NCBI Taxonomy" id="1076179"/>
    <lineage>
        <taxon>unclassified sequences</taxon>
        <taxon>metagenomes</taxon>
        <taxon>ecological metagenomes</taxon>
    </lineage>
</organism>
<protein>
    <recommendedName>
        <fullName evidence="1">GmrSD restriction endonucleases C-terminal domain-containing protein</fullName>
    </recommendedName>
</protein>
<gene>
    <name evidence="2" type="ORF">SDC9_137992</name>
</gene>
<reference evidence="2" key="1">
    <citation type="submission" date="2019-08" db="EMBL/GenBank/DDBJ databases">
        <authorList>
            <person name="Kucharzyk K."/>
            <person name="Murdoch R.W."/>
            <person name="Higgins S."/>
            <person name="Loffler F."/>
        </authorList>
    </citation>
    <scope>NUCLEOTIDE SEQUENCE</scope>
</reference>
<sequence>MKIDSVGSNILSLSEFKRLIQVFIELRCQLKPLKPLRPQDSELAGIVKKESFFAIELIELTRYSRYWTLPYVHAFFSCSGAGCKEDRLPIYKICLDTALTISKYLTVCSVTYDKVINPVQTFMCSTILPIMAKSSNVESHKLICEEIEKRITKSPYDPNGGSENKKWFIERISNDLFDNGKRAHIVCVLSGILEEIRCDKDLCHINEQFFSWEKFQFDVEHIYARANFSREDETNSRIYNSIGNLMVLDRNINRSIKDAPVSVKVEKYVGSKFSAVVLVNQKIKKTSTKVWKLEQVQDRLAEQCTLLCEYLGLDL</sequence>
<evidence type="ECO:0000313" key="2">
    <source>
        <dbReference type="EMBL" id="MPM90869.1"/>
    </source>
</evidence>
<dbReference type="AlphaFoldDB" id="A0A645DNL1"/>
<proteinExistence type="predicted"/>
<dbReference type="Pfam" id="PF07510">
    <property type="entry name" value="GmrSD_C"/>
    <property type="match status" value="1"/>
</dbReference>
<name>A0A645DNL1_9ZZZZ</name>
<evidence type="ECO:0000259" key="1">
    <source>
        <dbReference type="Pfam" id="PF07510"/>
    </source>
</evidence>
<feature type="domain" description="GmrSD restriction endonucleases C-terminal" evidence="1">
    <location>
        <begin position="174"/>
        <end position="299"/>
    </location>
</feature>